<dbReference type="GO" id="GO:0006420">
    <property type="term" value="P:arginyl-tRNA aminoacylation"/>
    <property type="evidence" value="ECO:0007669"/>
    <property type="project" value="UniProtKB-UniRule"/>
</dbReference>
<evidence type="ECO:0000256" key="3">
    <source>
        <dbReference type="ARBA" id="ARBA00022741"/>
    </source>
</evidence>
<dbReference type="EC" id="6.1.1.19" evidence="8"/>
<evidence type="ECO:0000256" key="9">
    <source>
        <dbReference type="RuleBase" id="RU363038"/>
    </source>
</evidence>
<dbReference type="Pfam" id="PF03485">
    <property type="entry name" value="Arg_tRNA_synt_N"/>
    <property type="match status" value="1"/>
</dbReference>
<gene>
    <name evidence="8" type="primary">argS</name>
    <name evidence="12" type="ORF">AUJ27_01475</name>
</gene>
<protein>
    <recommendedName>
        <fullName evidence="8">Arginine--tRNA ligase</fullName>
        <ecNumber evidence="8">6.1.1.19</ecNumber>
    </recommendedName>
    <alternativeName>
        <fullName evidence="8">Arginyl-tRNA synthetase</fullName>
        <shortName evidence="8">ArgRS</shortName>
    </alternativeName>
</protein>
<comment type="caution">
    <text evidence="8">Lacks conserved residue(s) required for the propagation of feature annotation.</text>
</comment>
<comment type="subunit">
    <text evidence="8">Monomer.</text>
</comment>
<proteinExistence type="inferred from homology"/>
<dbReference type="Gene3D" id="1.10.730.10">
    <property type="entry name" value="Isoleucyl-tRNA Synthetase, Domain 1"/>
    <property type="match status" value="1"/>
</dbReference>
<dbReference type="Proteomes" id="UP000183192">
    <property type="component" value="Unassembled WGS sequence"/>
</dbReference>
<dbReference type="NCBIfam" id="TIGR00456">
    <property type="entry name" value="argS"/>
    <property type="match status" value="1"/>
</dbReference>
<reference evidence="12 13" key="1">
    <citation type="journal article" date="2016" name="Environ. Microbiol.">
        <title>Genomic resolution of a cold subsurface aquifer community provides metabolic insights for novel microbes adapted to high CO concentrations.</title>
        <authorList>
            <person name="Probst A.J."/>
            <person name="Castelle C.J."/>
            <person name="Singh A."/>
            <person name="Brown C.T."/>
            <person name="Anantharaman K."/>
            <person name="Sharon I."/>
            <person name="Hug L.A."/>
            <person name="Burstein D."/>
            <person name="Emerson J.B."/>
            <person name="Thomas B.C."/>
            <person name="Banfield J.F."/>
        </authorList>
    </citation>
    <scope>NUCLEOTIDE SEQUENCE [LARGE SCALE GENOMIC DNA]</scope>
    <source>
        <strain evidence="12">CG1_02_37_44</strain>
    </source>
</reference>
<dbReference type="Gene3D" id="3.30.1360.70">
    <property type="entry name" value="Arginyl tRNA synthetase N-terminal domain"/>
    <property type="match status" value="1"/>
</dbReference>
<dbReference type="GO" id="GO:0005737">
    <property type="term" value="C:cytoplasm"/>
    <property type="evidence" value="ECO:0007669"/>
    <property type="project" value="UniProtKB-SubCell"/>
</dbReference>
<dbReference type="Pfam" id="PF00750">
    <property type="entry name" value="tRNA-synt_1d"/>
    <property type="match status" value="1"/>
</dbReference>
<dbReference type="Gene3D" id="3.40.50.620">
    <property type="entry name" value="HUPs"/>
    <property type="match status" value="1"/>
</dbReference>
<comment type="subcellular location">
    <subcellularLocation>
        <location evidence="8">Cytoplasm</location>
    </subcellularLocation>
</comment>
<keyword evidence="8" id="KW-0963">Cytoplasm</keyword>
<evidence type="ECO:0000256" key="4">
    <source>
        <dbReference type="ARBA" id="ARBA00022840"/>
    </source>
</evidence>
<evidence type="ECO:0000313" key="13">
    <source>
        <dbReference type="Proteomes" id="UP000183192"/>
    </source>
</evidence>
<evidence type="ECO:0000256" key="8">
    <source>
        <dbReference type="HAMAP-Rule" id="MF_00123"/>
    </source>
</evidence>
<dbReference type="PRINTS" id="PR01038">
    <property type="entry name" value="TRNASYNTHARG"/>
</dbReference>
<dbReference type="InterPro" id="IPR009080">
    <property type="entry name" value="tRNAsynth_Ia_anticodon-bd"/>
</dbReference>
<feature type="domain" description="DALR anticodon binding" evidence="10">
    <location>
        <begin position="452"/>
        <end position="572"/>
    </location>
</feature>
<dbReference type="InterPro" id="IPR005148">
    <property type="entry name" value="Arg-tRNA-synth_N"/>
</dbReference>
<accession>A0A1J4TB04</accession>
<comment type="similarity">
    <text evidence="1 8 9">Belongs to the class-I aminoacyl-tRNA synthetase family.</text>
</comment>
<dbReference type="FunFam" id="1.10.730.10:FF:000006">
    <property type="entry name" value="Arginyl-tRNA synthetase 2, mitochondrial"/>
    <property type="match status" value="1"/>
</dbReference>
<feature type="domain" description="Arginyl tRNA synthetase N-terminal" evidence="11">
    <location>
        <begin position="9"/>
        <end position="86"/>
    </location>
</feature>
<evidence type="ECO:0000256" key="1">
    <source>
        <dbReference type="ARBA" id="ARBA00005594"/>
    </source>
</evidence>
<dbReference type="InterPro" id="IPR001278">
    <property type="entry name" value="Arg-tRNA-ligase"/>
</dbReference>
<sequence length="572" mass="65832">MYILEKIKLNIAKLINKALGQNMVQASDLVYPPNAEFGDFSLPMFNLAKAMKKTPAEAGEFLAEEIKNGNMDISAKAAGPYLNFIISREKLAKSIISEIFKIDKEYGRNKTGKKKRVMVEYSNANTHKEYHVGHLRNICYGDAVNKILVANGYNSIPVSYINDFGIHVAKTIWAYNKFYKNKKLPENKGYFLGKVYTMATQELEKDPMIRKVVSSCMKKIESKKGAEFKLWQRTRKWSINSFAKIYRELGIKFFHIYYESEFIEKGIEMVAKLYNKNFLTRSDGAIIANLEKYGLGVLLFLRSDCTALYPVADLPLAIEKFKHYRLAKSIYIVDIRQDLYFKQLFKILELLGYNKEMVHIGFDFVKLPEGMMSSRTGNVITYEDLREQIFKKAYQETKKRHHNWKNKEIEAVANKLTNGAIKFEMIKVSANQIITFDINQSLRFDGYTAAYLQYTNARIQSIIKKSKVNPPAGRQKLKIDFSNLIEKKEEELVMMSAKYPEIISKAGVNYDPSEIAKFLFELAREFNDYYQSTPVLKAEPEVRTARLALIGAVSRVIINGLDLLGIEVMKEM</sequence>
<dbReference type="HAMAP" id="MF_00123">
    <property type="entry name" value="Arg_tRNA_synth"/>
    <property type="match status" value="1"/>
</dbReference>
<evidence type="ECO:0000259" key="11">
    <source>
        <dbReference type="SMART" id="SM01016"/>
    </source>
</evidence>
<keyword evidence="2 8" id="KW-0436">Ligase</keyword>
<dbReference type="SUPFAM" id="SSF52374">
    <property type="entry name" value="Nucleotidylyl transferase"/>
    <property type="match status" value="1"/>
</dbReference>
<evidence type="ECO:0000256" key="7">
    <source>
        <dbReference type="ARBA" id="ARBA00049339"/>
    </source>
</evidence>
<keyword evidence="6 8" id="KW-0030">Aminoacyl-tRNA synthetase</keyword>
<evidence type="ECO:0000313" key="12">
    <source>
        <dbReference type="EMBL" id="OIO07997.1"/>
    </source>
</evidence>
<organism evidence="12 13">
    <name type="scientific">Candidatus Falkowbacteria bacterium CG1_02_37_44</name>
    <dbReference type="NCBI Taxonomy" id="1805146"/>
    <lineage>
        <taxon>Bacteria</taxon>
        <taxon>Candidatus Falkowiibacteriota</taxon>
    </lineage>
</organism>
<dbReference type="Pfam" id="PF05746">
    <property type="entry name" value="DALR_1"/>
    <property type="match status" value="1"/>
</dbReference>
<evidence type="ECO:0000256" key="5">
    <source>
        <dbReference type="ARBA" id="ARBA00022917"/>
    </source>
</evidence>
<dbReference type="STRING" id="1805146.AUJ27_01475"/>
<keyword evidence="4 8" id="KW-0067">ATP-binding</keyword>
<evidence type="ECO:0000259" key="10">
    <source>
        <dbReference type="SMART" id="SM00836"/>
    </source>
</evidence>
<dbReference type="SUPFAM" id="SSF55190">
    <property type="entry name" value="Arginyl-tRNA synthetase (ArgRS), N-terminal 'additional' domain"/>
    <property type="match status" value="1"/>
</dbReference>
<evidence type="ECO:0000256" key="2">
    <source>
        <dbReference type="ARBA" id="ARBA00022598"/>
    </source>
</evidence>
<comment type="catalytic activity">
    <reaction evidence="7 8">
        <text>tRNA(Arg) + L-arginine + ATP = L-arginyl-tRNA(Arg) + AMP + diphosphate</text>
        <dbReference type="Rhea" id="RHEA:20301"/>
        <dbReference type="Rhea" id="RHEA-COMP:9658"/>
        <dbReference type="Rhea" id="RHEA-COMP:9673"/>
        <dbReference type="ChEBI" id="CHEBI:30616"/>
        <dbReference type="ChEBI" id="CHEBI:32682"/>
        <dbReference type="ChEBI" id="CHEBI:33019"/>
        <dbReference type="ChEBI" id="CHEBI:78442"/>
        <dbReference type="ChEBI" id="CHEBI:78513"/>
        <dbReference type="ChEBI" id="CHEBI:456215"/>
        <dbReference type="EC" id="6.1.1.19"/>
    </reaction>
</comment>
<dbReference type="InterPro" id="IPR014729">
    <property type="entry name" value="Rossmann-like_a/b/a_fold"/>
</dbReference>
<dbReference type="SMART" id="SM01016">
    <property type="entry name" value="Arg_tRNA_synt_N"/>
    <property type="match status" value="1"/>
</dbReference>
<dbReference type="AlphaFoldDB" id="A0A1J4TB04"/>
<evidence type="ECO:0000256" key="6">
    <source>
        <dbReference type="ARBA" id="ARBA00023146"/>
    </source>
</evidence>
<dbReference type="EMBL" id="MNUU01000026">
    <property type="protein sequence ID" value="OIO07997.1"/>
    <property type="molecule type" value="Genomic_DNA"/>
</dbReference>
<dbReference type="SMART" id="SM00836">
    <property type="entry name" value="DALR_1"/>
    <property type="match status" value="1"/>
</dbReference>
<dbReference type="SUPFAM" id="SSF47323">
    <property type="entry name" value="Anticodon-binding domain of a subclass of class I aminoacyl-tRNA synthetases"/>
    <property type="match status" value="1"/>
</dbReference>
<dbReference type="PANTHER" id="PTHR11956:SF5">
    <property type="entry name" value="ARGININE--TRNA LIGASE, CYTOPLASMIC"/>
    <property type="match status" value="1"/>
</dbReference>
<comment type="caution">
    <text evidence="12">The sequence shown here is derived from an EMBL/GenBank/DDBJ whole genome shotgun (WGS) entry which is preliminary data.</text>
</comment>
<dbReference type="GO" id="GO:0004814">
    <property type="term" value="F:arginine-tRNA ligase activity"/>
    <property type="evidence" value="ECO:0007669"/>
    <property type="project" value="UniProtKB-UniRule"/>
</dbReference>
<dbReference type="PANTHER" id="PTHR11956">
    <property type="entry name" value="ARGINYL-TRNA SYNTHETASE"/>
    <property type="match status" value="1"/>
</dbReference>
<dbReference type="InterPro" id="IPR036695">
    <property type="entry name" value="Arg-tRNA-synth_N_sf"/>
</dbReference>
<dbReference type="GO" id="GO:0005524">
    <property type="term" value="F:ATP binding"/>
    <property type="evidence" value="ECO:0007669"/>
    <property type="project" value="UniProtKB-UniRule"/>
</dbReference>
<dbReference type="InterPro" id="IPR008909">
    <property type="entry name" value="DALR_anticod-bd"/>
</dbReference>
<dbReference type="InterPro" id="IPR035684">
    <property type="entry name" value="ArgRS_core"/>
</dbReference>
<name>A0A1J4TB04_9BACT</name>
<keyword evidence="5 8" id="KW-0648">Protein biosynthesis</keyword>
<keyword evidence="3 8" id="KW-0547">Nucleotide-binding</keyword>